<sequence>MARKIVVHHRLRCATSPSSVPEPSPSPSSCGPRRRVVSPEPEPSSPRSSRGKRPLEEEEDTPPSPPAQPCRHRSGGIKKTKGRNTKEQPSFAAPHSSKGPSFSTNKKIKKLVKIVKELMGEVTGLVNMLMTFSKNRHTQEASDQRDLTKTKKLMEMAAEDIQDLEEDIYNFEVEAEAEAEDNEEEDTEDSDA</sequence>
<evidence type="ECO:0000256" key="1">
    <source>
        <dbReference type="SAM" id="Coils"/>
    </source>
</evidence>
<organism evidence="3 4">
    <name type="scientific">Stylosanthes scabra</name>
    <dbReference type="NCBI Taxonomy" id="79078"/>
    <lineage>
        <taxon>Eukaryota</taxon>
        <taxon>Viridiplantae</taxon>
        <taxon>Streptophyta</taxon>
        <taxon>Embryophyta</taxon>
        <taxon>Tracheophyta</taxon>
        <taxon>Spermatophyta</taxon>
        <taxon>Magnoliopsida</taxon>
        <taxon>eudicotyledons</taxon>
        <taxon>Gunneridae</taxon>
        <taxon>Pentapetalae</taxon>
        <taxon>rosids</taxon>
        <taxon>fabids</taxon>
        <taxon>Fabales</taxon>
        <taxon>Fabaceae</taxon>
        <taxon>Papilionoideae</taxon>
        <taxon>50 kb inversion clade</taxon>
        <taxon>dalbergioids sensu lato</taxon>
        <taxon>Dalbergieae</taxon>
        <taxon>Pterocarpus clade</taxon>
        <taxon>Stylosanthes</taxon>
    </lineage>
</organism>
<protein>
    <submittedName>
        <fullName evidence="3">Uncharacterized protein</fullName>
    </submittedName>
</protein>
<gene>
    <name evidence="3" type="ORF">PIB30_061955</name>
</gene>
<reference evidence="3 4" key="1">
    <citation type="journal article" date="2023" name="Plants (Basel)">
        <title>Bridging the Gap: Combining Genomics and Transcriptomics Approaches to Understand Stylosanthes scabra, an Orphan Legume from the Brazilian Caatinga.</title>
        <authorList>
            <person name="Ferreira-Neto J.R.C."/>
            <person name="da Silva M.D."/>
            <person name="Binneck E."/>
            <person name="de Melo N.F."/>
            <person name="da Silva R.H."/>
            <person name="de Melo A.L.T.M."/>
            <person name="Pandolfi V."/>
            <person name="Bustamante F.O."/>
            <person name="Brasileiro-Vidal A.C."/>
            <person name="Benko-Iseppon A.M."/>
        </authorList>
    </citation>
    <scope>NUCLEOTIDE SEQUENCE [LARGE SCALE GENOMIC DNA]</scope>
    <source>
        <tissue evidence="3">Leaves</tissue>
    </source>
</reference>
<dbReference type="EMBL" id="JASCZI010242224">
    <property type="protein sequence ID" value="MED6210203.1"/>
    <property type="molecule type" value="Genomic_DNA"/>
</dbReference>
<accession>A0ABU6YNI8</accession>
<evidence type="ECO:0000313" key="3">
    <source>
        <dbReference type="EMBL" id="MED6210203.1"/>
    </source>
</evidence>
<evidence type="ECO:0000256" key="2">
    <source>
        <dbReference type="SAM" id="MobiDB-lite"/>
    </source>
</evidence>
<dbReference type="Proteomes" id="UP001341840">
    <property type="component" value="Unassembled WGS sequence"/>
</dbReference>
<feature type="region of interest" description="Disordered" evidence="2">
    <location>
        <begin position="1"/>
        <end position="107"/>
    </location>
</feature>
<keyword evidence="4" id="KW-1185">Reference proteome</keyword>
<evidence type="ECO:0000313" key="4">
    <source>
        <dbReference type="Proteomes" id="UP001341840"/>
    </source>
</evidence>
<comment type="caution">
    <text evidence="3">The sequence shown here is derived from an EMBL/GenBank/DDBJ whole genome shotgun (WGS) entry which is preliminary data.</text>
</comment>
<feature type="compositionally biased region" description="Basic residues" evidence="2">
    <location>
        <begin position="70"/>
        <end position="83"/>
    </location>
</feature>
<proteinExistence type="predicted"/>
<name>A0ABU6YNI8_9FABA</name>
<keyword evidence="1" id="KW-0175">Coiled coil</keyword>
<feature type="compositionally biased region" description="Basic residues" evidence="2">
    <location>
        <begin position="1"/>
        <end position="12"/>
    </location>
</feature>
<feature type="coiled-coil region" evidence="1">
    <location>
        <begin position="147"/>
        <end position="181"/>
    </location>
</feature>